<organism evidence="2 3">
    <name type="scientific">Scophthalmus maximus</name>
    <name type="common">Turbot</name>
    <name type="synonym">Psetta maxima</name>
    <dbReference type="NCBI Taxonomy" id="52904"/>
    <lineage>
        <taxon>Eukaryota</taxon>
        <taxon>Metazoa</taxon>
        <taxon>Chordata</taxon>
        <taxon>Craniata</taxon>
        <taxon>Vertebrata</taxon>
        <taxon>Euteleostomi</taxon>
        <taxon>Actinopterygii</taxon>
        <taxon>Neopterygii</taxon>
        <taxon>Teleostei</taxon>
        <taxon>Neoteleostei</taxon>
        <taxon>Acanthomorphata</taxon>
        <taxon>Carangaria</taxon>
        <taxon>Pleuronectiformes</taxon>
        <taxon>Pleuronectoidei</taxon>
        <taxon>Scophthalmidae</taxon>
        <taxon>Scophthalmus</taxon>
    </lineage>
</organism>
<dbReference type="AlphaFoldDB" id="A0A6A4TCR3"/>
<evidence type="ECO:0000313" key="2">
    <source>
        <dbReference type="EMBL" id="KAF0041600.1"/>
    </source>
</evidence>
<proteinExistence type="predicted"/>
<comment type="caution">
    <text evidence="2">The sequence shown here is derived from an EMBL/GenBank/DDBJ whole genome shotgun (WGS) entry which is preliminary data.</text>
</comment>
<protein>
    <submittedName>
        <fullName evidence="2">Uncharacterized protein</fullName>
    </submittedName>
</protein>
<gene>
    <name evidence="2" type="ORF">F2P81_005132</name>
</gene>
<sequence>MLRSVDEEEDSQLILRNKGSQSNNESLESVVQSLTSSATSRQKIFTEFDNETKRIKHLFPPVFCSD</sequence>
<evidence type="ECO:0000313" key="3">
    <source>
        <dbReference type="Proteomes" id="UP000438429"/>
    </source>
</evidence>
<name>A0A6A4TCR3_SCOMX</name>
<feature type="compositionally biased region" description="Polar residues" evidence="1">
    <location>
        <begin position="18"/>
        <end position="34"/>
    </location>
</feature>
<dbReference type="EMBL" id="VEVO01000005">
    <property type="protein sequence ID" value="KAF0041600.1"/>
    <property type="molecule type" value="Genomic_DNA"/>
</dbReference>
<feature type="compositionally biased region" description="Acidic residues" evidence="1">
    <location>
        <begin position="1"/>
        <end position="11"/>
    </location>
</feature>
<accession>A0A6A4TCR3</accession>
<reference evidence="2 3" key="1">
    <citation type="submission" date="2019-06" db="EMBL/GenBank/DDBJ databases">
        <title>Draft genomes of female and male turbot (Scophthalmus maximus).</title>
        <authorList>
            <person name="Xu H."/>
            <person name="Xu X.-W."/>
            <person name="Shao C."/>
            <person name="Chen S."/>
        </authorList>
    </citation>
    <scope>NUCLEOTIDE SEQUENCE [LARGE SCALE GENOMIC DNA]</scope>
    <source>
        <strain evidence="2">Ysfricsl-2016a</strain>
        <tissue evidence="2">Blood</tissue>
    </source>
</reference>
<feature type="region of interest" description="Disordered" evidence="1">
    <location>
        <begin position="1"/>
        <end position="34"/>
    </location>
</feature>
<evidence type="ECO:0000256" key="1">
    <source>
        <dbReference type="SAM" id="MobiDB-lite"/>
    </source>
</evidence>
<dbReference type="Proteomes" id="UP000438429">
    <property type="component" value="Unassembled WGS sequence"/>
</dbReference>